<evidence type="ECO:0000256" key="5">
    <source>
        <dbReference type="ARBA" id="ARBA00022970"/>
    </source>
</evidence>
<evidence type="ECO:0000313" key="11">
    <source>
        <dbReference type="Proteomes" id="UP001151287"/>
    </source>
</evidence>
<dbReference type="EMBL" id="JAMQYH010000001">
    <property type="protein sequence ID" value="KAJ1703544.1"/>
    <property type="molecule type" value="Genomic_DNA"/>
</dbReference>
<evidence type="ECO:0000256" key="3">
    <source>
        <dbReference type="ARBA" id="ARBA00022448"/>
    </source>
</evidence>
<comment type="similarity">
    <text evidence="2">Belongs to the GLUTAMINE DUMPER 1 (TC 9.B.60) family.</text>
</comment>
<keyword evidence="11" id="KW-1185">Reference proteome</keyword>
<organism evidence="10 11">
    <name type="scientific">Rhynchospora breviuscula</name>
    <dbReference type="NCBI Taxonomy" id="2022672"/>
    <lineage>
        <taxon>Eukaryota</taxon>
        <taxon>Viridiplantae</taxon>
        <taxon>Streptophyta</taxon>
        <taxon>Embryophyta</taxon>
        <taxon>Tracheophyta</taxon>
        <taxon>Spermatophyta</taxon>
        <taxon>Magnoliopsida</taxon>
        <taxon>Liliopsida</taxon>
        <taxon>Poales</taxon>
        <taxon>Cyperaceae</taxon>
        <taxon>Cyperoideae</taxon>
        <taxon>Rhynchosporeae</taxon>
        <taxon>Rhynchospora</taxon>
    </lineage>
</organism>
<proteinExistence type="inferred from homology"/>
<comment type="caution">
    <text evidence="10">The sequence shown here is derived from an EMBL/GenBank/DDBJ whole genome shotgun (WGS) entry which is preliminary data.</text>
</comment>
<reference evidence="10" key="1">
    <citation type="journal article" date="2022" name="Cell">
        <title>Repeat-based holocentromeres influence genome architecture and karyotype evolution.</title>
        <authorList>
            <person name="Hofstatter P.G."/>
            <person name="Thangavel G."/>
            <person name="Lux T."/>
            <person name="Neumann P."/>
            <person name="Vondrak T."/>
            <person name="Novak P."/>
            <person name="Zhang M."/>
            <person name="Costa L."/>
            <person name="Castellani M."/>
            <person name="Scott A."/>
            <person name="Toegelov H."/>
            <person name="Fuchs J."/>
            <person name="Mata-Sucre Y."/>
            <person name="Dias Y."/>
            <person name="Vanzela A.L.L."/>
            <person name="Huettel B."/>
            <person name="Almeida C.C.S."/>
            <person name="Simkova H."/>
            <person name="Souza G."/>
            <person name="Pedrosa-Harand A."/>
            <person name="Macas J."/>
            <person name="Mayer K.F.X."/>
            <person name="Houben A."/>
            <person name="Marques A."/>
        </authorList>
    </citation>
    <scope>NUCLEOTIDE SEQUENCE</scope>
    <source>
        <strain evidence="10">RhyBre1mFocal</strain>
    </source>
</reference>
<dbReference type="AlphaFoldDB" id="A0A9Q0HYM1"/>
<keyword evidence="3" id="KW-0813">Transport</keyword>
<name>A0A9Q0HYM1_9POAL</name>
<feature type="transmembrane region" description="Helical" evidence="9">
    <location>
        <begin position="41"/>
        <end position="65"/>
    </location>
</feature>
<dbReference type="Proteomes" id="UP001151287">
    <property type="component" value="Unassembled WGS sequence"/>
</dbReference>
<keyword evidence="6 9" id="KW-1133">Transmembrane helix</keyword>
<dbReference type="InterPro" id="IPR040359">
    <property type="entry name" value="GDU"/>
</dbReference>
<keyword evidence="7 9" id="KW-0472">Membrane</keyword>
<evidence type="ECO:0000256" key="8">
    <source>
        <dbReference type="SAM" id="MobiDB-lite"/>
    </source>
</evidence>
<keyword evidence="5" id="KW-0029">Amino-acid transport</keyword>
<evidence type="ECO:0000256" key="2">
    <source>
        <dbReference type="ARBA" id="ARBA00009977"/>
    </source>
</evidence>
<evidence type="ECO:0000256" key="4">
    <source>
        <dbReference type="ARBA" id="ARBA00022692"/>
    </source>
</evidence>
<evidence type="ECO:0000256" key="1">
    <source>
        <dbReference type="ARBA" id="ARBA00004167"/>
    </source>
</evidence>
<dbReference type="GO" id="GO:0080143">
    <property type="term" value="P:regulation of amino acid export"/>
    <property type="evidence" value="ECO:0007669"/>
    <property type="project" value="InterPro"/>
</dbReference>
<gene>
    <name evidence="10" type="ORF">LUZ63_003323</name>
</gene>
<protein>
    <submittedName>
        <fullName evidence="10">Uncharacterized protein</fullName>
    </submittedName>
</protein>
<evidence type="ECO:0000313" key="10">
    <source>
        <dbReference type="EMBL" id="KAJ1703544.1"/>
    </source>
</evidence>
<evidence type="ECO:0000256" key="7">
    <source>
        <dbReference type="ARBA" id="ARBA00023136"/>
    </source>
</evidence>
<keyword evidence="4 9" id="KW-0812">Transmembrane</keyword>
<accession>A0A9Q0HYM1</accession>
<sequence>MRPGPIFTEAYTVTTASPPPSTSAMAEGLVPHSTWRSPVPYLFGGLAAMMGVIALALLILACSYWKLSGFLDSVTSNEESSSGTEGEKGSNDSDVGPVVVQTEHVAVIMAGQERPTYLATPVEKKKESVSVGVTESNEGQFENSESLRVEVEGVVKKCHSKIDPYLSATLKSFYSDYCHNNRIMSLPNTIIYHMDQIALLLNYVPPKYNYSSLP</sequence>
<dbReference type="GO" id="GO:0016020">
    <property type="term" value="C:membrane"/>
    <property type="evidence" value="ECO:0007669"/>
    <property type="project" value="UniProtKB-SubCell"/>
</dbReference>
<feature type="region of interest" description="Disordered" evidence="8">
    <location>
        <begin position="76"/>
        <end position="95"/>
    </location>
</feature>
<evidence type="ECO:0000256" key="9">
    <source>
        <dbReference type="SAM" id="Phobius"/>
    </source>
</evidence>
<dbReference type="OrthoDB" id="1930784at2759"/>
<evidence type="ECO:0000256" key="6">
    <source>
        <dbReference type="ARBA" id="ARBA00022989"/>
    </source>
</evidence>
<dbReference type="PANTHER" id="PTHR33228:SF82">
    <property type="entry name" value="OS06G0654400 PROTEIN"/>
    <property type="match status" value="1"/>
</dbReference>
<dbReference type="PANTHER" id="PTHR33228">
    <property type="entry name" value="PROTEIN GLUTAMINE DUMPER 4-RELATED"/>
    <property type="match status" value="1"/>
</dbReference>
<comment type="subcellular location">
    <subcellularLocation>
        <location evidence="1">Membrane</location>
        <topology evidence="1">Single-pass membrane protein</topology>
    </subcellularLocation>
</comment>
<dbReference type="GO" id="GO:0006865">
    <property type="term" value="P:amino acid transport"/>
    <property type="evidence" value="ECO:0007669"/>
    <property type="project" value="UniProtKB-KW"/>
</dbReference>